<dbReference type="GO" id="GO:0030425">
    <property type="term" value="C:dendrite"/>
    <property type="evidence" value="ECO:0007669"/>
    <property type="project" value="TreeGrafter"/>
</dbReference>
<keyword evidence="3 8" id="KW-0812">Transmembrane</keyword>
<dbReference type="AlphaFoldDB" id="A0A2J7Q4I2"/>
<dbReference type="GO" id="GO:0005886">
    <property type="term" value="C:plasma membrane"/>
    <property type="evidence" value="ECO:0007669"/>
    <property type="project" value="UniProtKB-SubCell"/>
</dbReference>
<keyword evidence="6 8" id="KW-0675">Receptor</keyword>
<feature type="transmembrane region" description="Helical" evidence="8">
    <location>
        <begin position="171"/>
        <end position="191"/>
    </location>
</feature>
<keyword evidence="5 8" id="KW-0472">Membrane</keyword>
<evidence type="ECO:0000256" key="8">
    <source>
        <dbReference type="RuleBase" id="RU363108"/>
    </source>
</evidence>
<dbReference type="GO" id="GO:0030424">
    <property type="term" value="C:axon"/>
    <property type="evidence" value="ECO:0007669"/>
    <property type="project" value="TreeGrafter"/>
</dbReference>
<keyword evidence="10" id="KW-1185">Reference proteome</keyword>
<dbReference type="GO" id="GO:0007635">
    <property type="term" value="P:chemosensory behavior"/>
    <property type="evidence" value="ECO:0007669"/>
    <property type="project" value="TreeGrafter"/>
</dbReference>
<evidence type="ECO:0000313" key="9">
    <source>
        <dbReference type="EMBL" id="PNF23494.1"/>
    </source>
</evidence>
<evidence type="ECO:0000256" key="1">
    <source>
        <dbReference type="ARBA" id="ARBA00004651"/>
    </source>
</evidence>
<dbReference type="OrthoDB" id="6366728at2759"/>
<comment type="caution">
    <text evidence="9">The sequence shown here is derived from an EMBL/GenBank/DDBJ whole genome shotgun (WGS) entry which is preliminary data.</text>
</comment>
<dbReference type="GO" id="GO:0007165">
    <property type="term" value="P:signal transduction"/>
    <property type="evidence" value="ECO:0007669"/>
    <property type="project" value="UniProtKB-KW"/>
</dbReference>
<proteinExistence type="inferred from homology"/>
<feature type="transmembrane region" description="Helical" evidence="8">
    <location>
        <begin position="401"/>
        <end position="426"/>
    </location>
</feature>
<evidence type="ECO:0000256" key="2">
    <source>
        <dbReference type="ARBA" id="ARBA00022475"/>
    </source>
</evidence>
<feature type="transmembrane region" description="Helical" evidence="8">
    <location>
        <begin position="133"/>
        <end position="151"/>
    </location>
</feature>
<evidence type="ECO:0000313" key="10">
    <source>
        <dbReference type="Proteomes" id="UP000235965"/>
    </source>
</evidence>
<evidence type="ECO:0000256" key="6">
    <source>
        <dbReference type="ARBA" id="ARBA00023170"/>
    </source>
</evidence>
<evidence type="ECO:0000256" key="4">
    <source>
        <dbReference type="ARBA" id="ARBA00022989"/>
    </source>
</evidence>
<dbReference type="Proteomes" id="UP000235965">
    <property type="component" value="Unassembled WGS sequence"/>
</dbReference>
<evidence type="ECO:0000256" key="5">
    <source>
        <dbReference type="ARBA" id="ARBA00023136"/>
    </source>
</evidence>
<feature type="transmembrane region" description="Helical" evidence="8">
    <location>
        <begin position="51"/>
        <end position="72"/>
    </location>
</feature>
<dbReference type="Pfam" id="PF08395">
    <property type="entry name" value="7tm_7"/>
    <property type="match status" value="1"/>
</dbReference>
<dbReference type="EMBL" id="NEVH01018379">
    <property type="protein sequence ID" value="PNF23494.1"/>
    <property type="molecule type" value="Genomic_DNA"/>
</dbReference>
<name>A0A2J7Q4I2_9NEOP</name>
<dbReference type="GO" id="GO:0043025">
    <property type="term" value="C:neuronal cell body"/>
    <property type="evidence" value="ECO:0007669"/>
    <property type="project" value="TreeGrafter"/>
</dbReference>
<gene>
    <name evidence="9" type="ORF">B7P43_G06516</name>
</gene>
<feature type="transmembrane region" description="Helical" evidence="8">
    <location>
        <begin position="78"/>
        <end position="100"/>
    </location>
</feature>
<comment type="similarity">
    <text evidence="8">Belongs to the insect chemoreceptor superfamily. Gustatory receptor (GR) family.</text>
</comment>
<dbReference type="GO" id="GO:0050909">
    <property type="term" value="P:sensory perception of taste"/>
    <property type="evidence" value="ECO:0007669"/>
    <property type="project" value="InterPro"/>
</dbReference>
<accession>A0A2J7Q4I2</accession>
<feature type="transmembrane region" description="Helical" evidence="8">
    <location>
        <begin position="293"/>
        <end position="312"/>
    </location>
</feature>
<organism evidence="9 10">
    <name type="scientific">Cryptotermes secundus</name>
    <dbReference type="NCBI Taxonomy" id="105785"/>
    <lineage>
        <taxon>Eukaryota</taxon>
        <taxon>Metazoa</taxon>
        <taxon>Ecdysozoa</taxon>
        <taxon>Arthropoda</taxon>
        <taxon>Hexapoda</taxon>
        <taxon>Insecta</taxon>
        <taxon>Pterygota</taxon>
        <taxon>Neoptera</taxon>
        <taxon>Polyneoptera</taxon>
        <taxon>Dictyoptera</taxon>
        <taxon>Blattodea</taxon>
        <taxon>Blattoidea</taxon>
        <taxon>Termitoidae</taxon>
        <taxon>Kalotermitidae</taxon>
        <taxon>Cryptotermitinae</taxon>
        <taxon>Cryptotermes</taxon>
    </lineage>
</organism>
<dbReference type="STRING" id="105785.A0A2J7Q4I2"/>
<dbReference type="InterPro" id="IPR013604">
    <property type="entry name" value="7TM_chemorcpt"/>
</dbReference>
<comment type="subcellular location">
    <subcellularLocation>
        <location evidence="1 8">Cell membrane</location>
        <topology evidence="1 8">Multi-pass membrane protein</topology>
    </subcellularLocation>
</comment>
<keyword evidence="7 8" id="KW-0807">Transducer</keyword>
<keyword evidence="2 8" id="KW-1003">Cell membrane</keyword>
<reference evidence="9 10" key="1">
    <citation type="submission" date="2017-12" db="EMBL/GenBank/DDBJ databases">
        <title>Hemimetabolous genomes reveal molecular basis of termite eusociality.</title>
        <authorList>
            <person name="Harrison M.C."/>
            <person name="Jongepier E."/>
            <person name="Robertson H.M."/>
            <person name="Arning N."/>
            <person name="Bitard-Feildel T."/>
            <person name="Chao H."/>
            <person name="Childers C.P."/>
            <person name="Dinh H."/>
            <person name="Doddapaneni H."/>
            <person name="Dugan S."/>
            <person name="Gowin J."/>
            <person name="Greiner C."/>
            <person name="Han Y."/>
            <person name="Hu H."/>
            <person name="Hughes D.S.T."/>
            <person name="Huylmans A.-K."/>
            <person name="Kemena C."/>
            <person name="Kremer L.P.M."/>
            <person name="Lee S.L."/>
            <person name="Lopez-Ezquerra A."/>
            <person name="Mallet L."/>
            <person name="Monroy-Kuhn J.M."/>
            <person name="Moser A."/>
            <person name="Murali S.C."/>
            <person name="Muzny D.M."/>
            <person name="Otani S."/>
            <person name="Piulachs M.-D."/>
            <person name="Poelchau M."/>
            <person name="Qu J."/>
            <person name="Schaub F."/>
            <person name="Wada-Katsumata A."/>
            <person name="Worley K.C."/>
            <person name="Xie Q."/>
            <person name="Ylla G."/>
            <person name="Poulsen M."/>
            <person name="Gibbs R.A."/>
            <person name="Schal C."/>
            <person name="Richards S."/>
            <person name="Belles X."/>
            <person name="Korb J."/>
            <person name="Bornberg-Bauer E."/>
        </authorList>
    </citation>
    <scope>NUCLEOTIDE SEQUENCE [LARGE SCALE GENOMIC DNA]</scope>
    <source>
        <tissue evidence="9">Whole body</tissue>
    </source>
</reference>
<comment type="function">
    <text evidence="8">Gustatory receptor which mediates acceptance or avoidance behavior, depending on its substrates.</text>
</comment>
<dbReference type="FunCoup" id="A0A2J7Q4I2">
    <property type="interactions" value="48"/>
</dbReference>
<evidence type="ECO:0000256" key="3">
    <source>
        <dbReference type="ARBA" id="ARBA00022692"/>
    </source>
</evidence>
<dbReference type="PANTHER" id="PTHR21143:SF134">
    <property type="entry name" value="GUSTATORY RECEPTOR"/>
    <property type="match status" value="1"/>
</dbReference>
<protein>
    <recommendedName>
        <fullName evidence="8">Gustatory receptor</fullName>
    </recommendedName>
</protein>
<dbReference type="PANTHER" id="PTHR21143">
    <property type="entry name" value="INVERTEBRATE GUSTATORY RECEPTOR"/>
    <property type="match status" value="1"/>
</dbReference>
<sequence length="429" mass="47869">MSCIYSALKPLHVVSKLPGLAPCSGGKSGTTIPDITGKTSFRFSVLYNHMMFAYMLGWFIFDMTLEAIYRYPKLSSRNIIPIIIRSCTFAGICLSTLILCHRRSLRVFCSKISLVDKVLLGEKASSAYATTKLIVIIKILVVFVSACMITLCDISGRRIYFTSVVRMSGCIIGGSIATLMLVQYLIFVWILKSRLAKLNTQLSAMLISNFEEESLETFVSVLEHSSKANSTDTVLFGSKSENLKMLDPLFFPVRKIRNQLFHHDRQHIRALRQIHGVLCDVIQMINSNYGIPILLIISYAFVSFVMFTFLAMDSRHVDSMADCDDETSCGGVIMNFCISCTCMIKVMGVVMSYHTTSSEAAYTSTVVQKLISQMPVRADSLAELQLFSQQLWNTDFSFTAFGFFAINLNLLCSVAGTATTYIVVLLQLK</sequence>
<evidence type="ECO:0000256" key="7">
    <source>
        <dbReference type="ARBA" id="ARBA00023224"/>
    </source>
</evidence>
<keyword evidence="4 8" id="KW-1133">Transmembrane helix</keyword>
<dbReference type="InParanoid" id="A0A2J7Q4I2"/>
<comment type="caution">
    <text evidence="8">Lacks conserved residue(s) required for the propagation of feature annotation.</text>
</comment>
<dbReference type="GO" id="GO:0008049">
    <property type="term" value="P:male courtship behavior"/>
    <property type="evidence" value="ECO:0007669"/>
    <property type="project" value="TreeGrafter"/>
</dbReference>